<name>A0A5J4ZM28_9ASTE</name>
<dbReference type="PROSITE" id="PS01009">
    <property type="entry name" value="CRISP_1"/>
    <property type="match status" value="1"/>
</dbReference>
<accession>A0A5J4ZM28</accession>
<keyword evidence="6" id="KW-1185">Reference proteome</keyword>
<proteinExistence type="predicted"/>
<evidence type="ECO:0000256" key="3">
    <source>
        <dbReference type="SAM" id="SignalP"/>
    </source>
</evidence>
<dbReference type="InterPro" id="IPR014044">
    <property type="entry name" value="CAP_dom"/>
</dbReference>
<evidence type="ECO:0000256" key="2">
    <source>
        <dbReference type="ARBA" id="ARBA00023265"/>
    </source>
</evidence>
<feature type="chain" id="PRO_5023809742" description="SCP domain-containing protein" evidence="3">
    <location>
        <begin position="28"/>
        <end position="222"/>
    </location>
</feature>
<evidence type="ECO:0000313" key="5">
    <source>
        <dbReference type="EMBL" id="KAA8518834.1"/>
    </source>
</evidence>
<keyword evidence="2" id="KW-0568">Pathogenesis-related protein</keyword>
<evidence type="ECO:0000313" key="6">
    <source>
        <dbReference type="Proteomes" id="UP000325577"/>
    </source>
</evidence>
<dbReference type="PRINTS" id="PR00838">
    <property type="entry name" value="V5ALLERGEN"/>
</dbReference>
<keyword evidence="2" id="KW-0611">Plant defense</keyword>
<evidence type="ECO:0000256" key="1">
    <source>
        <dbReference type="ARBA" id="ARBA00003143"/>
    </source>
</evidence>
<protein>
    <recommendedName>
        <fullName evidence="4">SCP domain-containing protein</fullName>
    </recommendedName>
</protein>
<dbReference type="GO" id="GO:0005576">
    <property type="term" value="C:extracellular region"/>
    <property type="evidence" value="ECO:0007669"/>
    <property type="project" value="InterPro"/>
</dbReference>
<organism evidence="5 6">
    <name type="scientific">Nyssa sinensis</name>
    <dbReference type="NCBI Taxonomy" id="561372"/>
    <lineage>
        <taxon>Eukaryota</taxon>
        <taxon>Viridiplantae</taxon>
        <taxon>Streptophyta</taxon>
        <taxon>Embryophyta</taxon>
        <taxon>Tracheophyta</taxon>
        <taxon>Spermatophyta</taxon>
        <taxon>Magnoliopsida</taxon>
        <taxon>eudicotyledons</taxon>
        <taxon>Gunneridae</taxon>
        <taxon>Pentapetalae</taxon>
        <taxon>asterids</taxon>
        <taxon>Cornales</taxon>
        <taxon>Nyssaceae</taxon>
        <taxon>Nyssa</taxon>
    </lineage>
</organism>
<dbReference type="EMBL" id="CM018050">
    <property type="protein sequence ID" value="KAA8518834.1"/>
    <property type="molecule type" value="Genomic_DNA"/>
</dbReference>
<dbReference type="OrthoDB" id="337038at2759"/>
<feature type="signal peptide" evidence="3">
    <location>
        <begin position="1"/>
        <end position="27"/>
    </location>
</feature>
<dbReference type="Proteomes" id="UP000325577">
    <property type="component" value="Linkage Group LG7"/>
</dbReference>
<dbReference type="PRINTS" id="PR00837">
    <property type="entry name" value="V5TPXLIKE"/>
</dbReference>
<keyword evidence="3" id="KW-0732">Signal</keyword>
<evidence type="ECO:0000259" key="4">
    <source>
        <dbReference type="SMART" id="SM00198"/>
    </source>
</evidence>
<dbReference type="Pfam" id="PF00188">
    <property type="entry name" value="CAP"/>
    <property type="match status" value="1"/>
</dbReference>
<dbReference type="InterPro" id="IPR018244">
    <property type="entry name" value="Allrgn_V5/Tpx1_CS"/>
</dbReference>
<dbReference type="PANTHER" id="PTHR10334">
    <property type="entry name" value="CYSTEINE-RICH SECRETORY PROTEIN-RELATED"/>
    <property type="match status" value="1"/>
</dbReference>
<dbReference type="InterPro" id="IPR002413">
    <property type="entry name" value="V5_allergen-like"/>
</dbReference>
<feature type="domain" description="SCP" evidence="4">
    <location>
        <begin position="89"/>
        <end position="219"/>
    </location>
</feature>
<reference evidence="5 6" key="1">
    <citation type="submission" date="2019-09" db="EMBL/GenBank/DDBJ databases">
        <title>A chromosome-level genome assembly of the Chinese tupelo Nyssa sinensis.</title>
        <authorList>
            <person name="Yang X."/>
            <person name="Kang M."/>
            <person name="Yang Y."/>
            <person name="Xiong H."/>
            <person name="Wang M."/>
            <person name="Zhang Z."/>
            <person name="Wang Z."/>
            <person name="Wu H."/>
            <person name="Ma T."/>
            <person name="Liu J."/>
            <person name="Xi Z."/>
        </authorList>
    </citation>
    <scope>NUCLEOTIDE SEQUENCE [LARGE SCALE GENOMIC DNA]</scope>
    <source>
        <strain evidence="5">J267</strain>
        <tissue evidence="5">Leaf</tissue>
    </source>
</reference>
<gene>
    <name evidence="5" type="ORF">F0562_016392</name>
</gene>
<dbReference type="AlphaFoldDB" id="A0A5J4ZM28"/>
<dbReference type="Gene3D" id="3.40.33.10">
    <property type="entry name" value="CAP"/>
    <property type="match status" value="1"/>
</dbReference>
<dbReference type="InterPro" id="IPR035940">
    <property type="entry name" value="CAP_sf"/>
</dbReference>
<sequence>MRMSSTGILSAIVIAISLHMLLDLVSATPQWQRLHGTRIHYHPGPHHKHNRALNNRPLFRPRNLHIQKPKVTSPVPKPPQPLRQQALPGEAGEYIAAHNLYRQKVKMPPLKWDQSLARYAQRWAEERINDCSQHTHSKGPHGENMLWEQYDELNPDGVVQVWFDEQPNYDHQNLRCKCSPNDSSCMCGHYTQLVWSTTKRVGCGNVTCNNDKAYKLYLPFAS</sequence>
<dbReference type="SUPFAM" id="SSF55797">
    <property type="entry name" value="PR-1-like"/>
    <property type="match status" value="1"/>
</dbReference>
<dbReference type="SMART" id="SM00198">
    <property type="entry name" value="SCP"/>
    <property type="match status" value="1"/>
</dbReference>
<dbReference type="InterPro" id="IPR001283">
    <property type="entry name" value="CRISP-related"/>
</dbReference>
<comment type="function">
    <text evidence="1">Probably involved in the defense reaction of plants against pathogens.</text>
</comment>